<gene>
    <name evidence="1" type="ORF">H2198_009222</name>
</gene>
<reference evidence="1" key="1">
    <citation type="submission" date="2022-10" db="EMBL/GenBank/DDBJ databases">
        <title>Culturing micro-colonial fungi from biological soil crusts in the Mojave desert and describing Neophaeococcomyces mojavensis, and introducing the new genera and species Taxawa tesnikishii.</title>
        <authorList>
            <person name="Kurbessoian T."/>
            <person name="Stajich J.E."/>
        </authorList>
    </citation>
    <scope>NUCLEOTIDE SEQUENCE</scope>
    <source>
        <strain evidence="1">JES_112</strain>
    </source>
</reference>
<comment type="caution">
    <text evidence="1">The sequence shown here is derived from an EMBL/GenBank/DDBJ whole genome shotgun (WGS) entry which is preliminary data.</text>
</comment>
<sequence length="309" mass="33684">MAPGQSKAVFVGNIPFNLSEEQIIAILSQAGQVVKFRLMTNADTGKPKGFGFADYADADSAASAVRNLNDYEVNGRKIRVDWPHNNEKDSVPQNYDQTPTVAVVDNALNGQPAPNALPPLPPGVDLPPNLKATDAISQTLSALPPQTLLDVLTQMKSLAISEPARATELLRQQPQLSYAIFQALILMNLVDHKILTQVIEQPQARPPPVVTQTPQITPLQQPPHAFPPPPPQQFGGYPPPIPGRPPAYGLPPPPQHAQAPPPVQQQPPPVDQQQLLQQILAMDQRTIDSLPPTERQQVMQLRQQYSGVR</sequence>
<keyword evidence="2" id="KW-1185">Reference proteome</keyword>
<protein>
    <submittedName>
        <fullName evidence="1">Uncharacterized protein</fullName>
    </submittedName>
</protein>
<proteinExistence type="predicted"/>
<evidence type="ECO:0000313" key="2">
    <source>
        <dbReference type="Proteomes" id="UP001172386"/>
    </source>
</evidence>
<name>A0ACC2ZVD1_9EURO</name>
<dbReference type="Proteomes" id="UP001172386">
    <property type="component" value="Unassembled WGS sequence"/>
</dbReference>
<organism evidence="1 2">
    <name type="scientific">Neophaeococcomyces mojaviensis</name>
    <dbReference type="NCBI Taxonomy" id="3383035"/>
    <lineage>
        <taxon>Eukaryota</taxon>
        <taxon>Fungi</taxon>
        <taxon>Dikarya</taxon>
        <taxon>Ascomycota</taxon>
        <taxon>Pezizomycotina</taxon>
        <taxon>Eurotiomycetes</taxon>
        <taxon>Chaetothyriomycetidae</taxon>
        <taxon>Chaetothyriales</taxon>
        <taxon>Chaetothyriales incertae sedis</taxon>
        <taxon>Neophaeococcomyces</taxon>
    </lineage>
</organism>
<evidence type="ECO:0000313" key="1">
    <source>
        <dbReference type="EMBL" id="KAJ9651494.1"/>
    </source>
</evidence>
<accession>A0ACC2ZVD1</accession>
<dbReference type="EMBL" id="JAPDRQ010000253">
    <property type="protein sequence ID" value="KAJ9651494.1"/>
    <property type="molecule type" value="Genomic_DNA"/>
</dbReference>